<proteinExistence type="predicted"/>
<evidence type="ECO:0000313" key="2">
    <source>
        <dbReference type="EMBL" id="KAK3282420.1"/>
    </source>
</evidence>
<dbReference type="AlphaFoldDB" id="A0AAE0GQQ5"/>
<sequence>MLSEYELCHHGVDTETVGGIVGTSRGPNVGEVVVTVQGAGVYCYNTANQSKVAGWPLGTSAQTFATPAIWDAVSDRYFALLQHSAAGSSSTCSLLSWGVDDQGPPLDRLSSSAPLPSSVQALCPAFSAGIVLKDWKGDLPGGVLVASKDGSIIQWGAAGTKKTRGTHKVRANLFGLRKGDAGLEVACTASFDLLPPTNDHSKLSDLQPATATFTDSCISILWSDNTFAVYRLPEGSSHGAGAEPDASRAVLECTLWRYLASLPDPAEQDGAVAASAGKTPGKSKKRAAAASSSPVPSTLPSTCCAAVQGGYVVVGVAGKASTSLVLLDTLYGCVHASWSSAY</sequence>
<dbReference type="PANTHER" id="PTHR15633:SF2">
    <property type="entry name" value="NUCLEOLAR PROTEIN 11"/>
    <property type="match status" value="1"/>
</dbReference>
<evidence type="ECO:0000313" key="3">
    <source>
        <dbReference type="Proteomes" id="UP001190700"/>
    </source>
</evidence>
<feature type="region of interest" description="Disordered" evidence="1">
    <location>
        <begin position="270"/>
        <end position="299"/>
    </location>
</feature>
<name>A0AAE0GQQ5_9CHLO</name>
<accession>A0AAE0GQQ5</accession>
<protein>
    <submittedName>
        <fullName evidence="2">Uncharacterized protein</fullName>
    </submittedName>
</protein>
<dbReference type="PANTHER" id="PTHR15633">
    <property type="entry name" value="NUCLEOLAR PROTEIN 11"/>
    <property type="match status" value="1"/>
</dbReference>
<organism evidence="2 3">
    <name type="scientific">Cymbomonas tetramitiformis</name>
    <dbReference type="NCBI Taxonomy" id="36881"/>
    <lineage>
        <taxon>Eukaryota</taxon>
        <taxon>Viridiplantae</taxon>
        <taxon>Chlorophyta</taxon>
        <taxon>Pyramimonadophyceae</taxon>
        <taxon>Pyramimonadales</taxon>
        <taxon>Pyramimonadaceae</taxon>
        <taxon>Cymbomonas</taxon>
    </lineage>
</organism>
<dbReference type="GO" id="GO:0003723">
    <property type="term" value="F:RNA binding"/>
    <property type="evidence" value="ECO:0007669"/>
    <property type="project" value="TreeGrafter"/>
</dbReference>
<dbReference type="EMBL" id="LGRX02003324">
    <property type="protein sequence ID" value="KAK3282420.1"/>
    <property type="molecule type" value="Genomic_DNA"/>
</dbReference>
<dbReference type="Proteomes" id="UP001190700">
    <property type="component" value="Unassembled WGS sequence"/>
</dbReference>
<feature type="non-terminal residue" evidence="2">
    <location>
        <position position="342"/>
    </location>
</feature>
<gene>
    <name evidence="2" type="ORF">CYMTET_9840</name>
</gene>
<dbReference type="InterPro" id="IPR042859">
    <property type="entry name" value="NOL11"/>
</dbReference>
<comment type="caution">
    <text evidence="2">The sequence shown here is derived from an EMBL/GenBank/DDBJ whole genome shotgun (WGS) entry which is preliminary data.</text>
</comment>
<dbReference type="GO" id="GO:0005730">
    <property type="term" value="C:nucleolus"/>
    <property type="evidence" value="ECO:0007669"/>
    <property type="project" value="TreeGrafter"/>
</dbReference>
<dbReference type="GO" id="GO:0030490">
    <property type="term" value="P:maturation of SSU-rRNA"/>
    <property type="evidence" value="ECO:0007669"/>
    <property type="project" value="InterPro"/>
</dbReference>
<evidence type="ECO:0000256" key="1">
    <source>
        <dbReference type="SAM" id="MobiDB-lite"/>
    </source>
</evidence>
<reference evidence="2 3" key="1">
    <citation type="journal article" date="2015" name="Genome Biol. Evol.">
        <title>Comparative Genomics of a Bacterivorous Green Alga Reveals Evolutionary Causalities and Consequences of Phago-Mixotrophic Mode of Nutrition.</title>
        <authorList>
            <person name="Burns J.A."/>
            <person name="Paasch A."/>
            <person name="Narechania A."/>
            <person name="Kim E."/>
        </authorList>
    </citation>
    <scope>NUCLEOTIDE SEQUENCE [LARGE SCALE GENOMIC DNA]</scope>
    <source>
        <strain evidence="2 3">PLY_AMNH</strain>
    </source>
</reference>
<keyword evidence="3" id="KW-1185">Reference proteome</keyword>